<dbReference type="Proteomes" id="UP001223420">
    <property type="component" value="Unassembled WGS sequence"/>
</dbReference>
<protein>
    <submittedName>
        <fullName evidence="1">Uncharacterized protein</fullName>
    </submittedName>
</protein>
<name>A0AAJ1TUH1_9HYPH</name>
<dbReference type="AlphaFoldDB" id="A0AAJ1TUH1"/>
<evidence type="ECO:0000313" key="2">
    <source>
        <dbReference type="Proteomes" id="UP001223420"/>
    </source>
</evidence>
<reference evidence="1" key="1">
    <citation type="submission" date="2023-07" db="EMBL/GenBank/DDBJ databases">
        <title>Genomic Encyclopedia of Type Strains, Phase IV (KMG-IV): sequencing the most valuable type-strain genomes for metagenomic binning, comparative biology and taxonomic classification.</title>
        <authorList>
            <person name="Goeker M."/>
        </authorList>
    </citation>
    <scope>NUCLEOTIDE SEQUENCE</scope>
    <source>
        <strain evidence="1">DSM 19569</strain>
    </source>
</reference>
<sequence length="69" mass="7674">MIRLVQRTLEPALRVQFSGATRITRAPNFSLGFPLTAVVQHGRLVRFNFGEKTADMLEAILRPPVAIAI</sequence>
<organism evidence="1 2">
    <name type="scientific">Methylobacterium brachiatum</name>
    <dbReference type="NCBI Taxonomy" id="269660"/>
    <lineage>
        <taxon>Bacteria</taxon>
        <taxon>Pseudomonadati</taxon>
        <taxon>Pseudomonadota</taxon>
        <taxon>Alphaproteobacteria</taxon>
        <taxon>Hyphomicrobiales</taxon>
        <taxon>Methylobacteriaceae</taxon>
        <taxon>Methylobacterium</taxon>
    </lineage>
</organism>
<dbReference type="EMBL" id="JAUSWL010000002">
    <property type="protein sequence ID" value="MDQ0542778.1"/>
    <property type="molecule type" value="Genomic_DNA"/>
</dbReference>
<proteinExistence type="predicted"/>
<dbReference type="RefSeq" id="WP_043388260.1">
    <property type="nucleotide sequence ID" value="NZ_JAJALK010000008.1"/>
</dbReference>
<comment type="caution">
    <text evidence="1">The sequence shown here is derived from an EMBL/GenBank/DDBJ whole genome shotgun (WGS) entry which is preliminary data.</text>
</comment>
<evidence type="ECO:0000313" key="1">
    <source>
        <dbReference type="EMBL" id="MDQ0542778.1"/>
    </source>
</evidence>
<gene>
    <name evidence="1" type="ORF">QO001_001696</name>
</gene>
<accession>A0AAJ1TUH1</accession>